<dbReference type="Proteomes" id="UP000019494">
    <property type="component" value="Unassembled WGS sequence"/>
</dbReference>
<dbReference type="AlphaFoldDB" id="W9GFE2"/>
<dbReference type="SMART" id="SM00894">
    <property type="entry name" value="Excalibur"/>
    <property type="match status" value="1"/>
</dbReference>
<feature type="region of interest" description="Disordered" evidence="1">
    <location>
        <begin position="29"/>
        <end position="100"/>
    </location>
</feature>
<feature type="region of interest" description="Disordered" evidence="1">
    <location>
        <begin position="287"/>
        <end position="331"/>
    </location>
</feature>
<comment type="caution">
    <text evidence="3">The sequence shown here is derived from an EMBL/GenBank/DDBJ whole genome shotgun (WGS) entry which is preliminary data.</text>
</comment>
<keyword evidence="4" id="KW-1185">Reference proteome</keyword>
<dbReference type="PATRIC" id="fig|584657.3.peg.3184"/>
<dbReference type="PANTHER" id="PTHR24094">
    <property type="entry name" value="SECRETED PROTEIN"/>
    <property type="match status" value="1"/>
</dbReference>
<dbReference type="EMBL" id="AWQS01000166">
    <property type="protein sequence ID" value="EWT04936.1"/>
    <property type="molecule type" value="Genomic_DNA"/>
</dbReference>
<feature type="domain" description="Excalibur calcium-binding" evidence="2">
    <location>
        <begin position="333"/>
        <end position="370"/>
    </location>
</feature>
<dbReference type="PANTHER" id="PTHR24094:SF15">
    <property type="entry name" value="AMP-DEPENDENT SYNTHETASE_LIGASE DOMAIN-CONTAINING PROTEIN-RELATED"/>
    <property type="match status" value="1"/>
</dbReference>
<accession>W9GFE2</accession>
<name>W9GFE2_9MICO</name>
<protein>
    <recommendedName>
        <fullName evidence="2">Excalibur calcium-binding domain-containing protein</fullName>
    </recommendedName>
</protein>
<organism evidence="3 4">
    <name type="scientific">Intrasporangium chromatireducens Q5-1</name>
    <dbReference type="NCBI Taxonomy" id="584657"/>
    <lineage>
        <taxon>Bacteria</taxon>
        <taxon>Bacillati</taxon>
        <taxon>Actinomycetota</taxon>
        <taxon>Actinomycetes</taxon>
        <taxon>Micrococcales</taxon>
        <taxon>Intrasporangiaceae</taxon>
        <taxon>Intrasporangium</taxon>
    </lineage>
</organism>
<proteinExistence type="predicted"/>
<gene>
    <name evidence="3" type="ORF">N864_15890</name>
</gene>
<dbReference type="InterPro" id="IPR008613">
    <property type="entry name" value="Excalibur_Ca-bd_domain"/>
</dbReference>
<dbReference type="InterPro" id="IPR011089">
    <property type="entry name" value="GmrSD_C"/>
</dbReference>
<feature type="compositionally biased region" description="Low complexity" evidence="1">
    <location>
        <begin position="37"/>
        <end position="100"/>
    </location>
</feature>
<evidence type="ECO:0000256" key="1">
    <source>
        <dbReference type="SAM" id="MobiDB-lite"/>
    </source>
</evidence>
<evidence type="ECO:0000313" key="3">
    <source>
        <dbReference type="EMBL" id="EWT04936.1"/>
    </source>
</evidence>
<dbReference type="RefSeq" id="WP_081793947.1">
    <property type="nucleotide sequence ID" value="NZ_AWQS01000166.1"/>
</dbReference>
<dbReference type="OrthoDB" id="5196645at2"/>
<sequence>MSATPRNRLIWIALVVGAVIAIPRLGEALPSGDDRPPAAAAPTAVATDRAAQQSGATPTDPTTSDTPPATGPTPTATGSIPTAPQAAPSPAAKRTPAARPGTALATALTLTVKGRAPKTGYDRAQFGQAWLDTDRNGCDTRNDILRRDLRSLVLKAGTRGCLVLRGTLNDPYTARTISFVRGQTTSTAAQIDHVVALADAWQKGAQQWSGDRRAAFANDPLNLLAVDGPTNQAKGAGDTATWLPPNKSYRCTYVARQVAVKAKYHLWVTAAERDAMVRVLTPCPTQPLPTAGPVKLGGGREEAVGSTSPQPAPKPSPRATAPAPVVGGQTDPRFATCKAAKAAGYGPYRSGVDVEYGWYRDGDRDGTVCE</sequence>
<evidence type="ECO:0000259" key="2">
    <source>
        <dbReference type="SMART" id="SM00894"/>
    </source>
</evidence>
<reference evidence="4" key="1">
    <citation type="submission" date="2013-08" db="EMBL/GenBank/DDBJ databases">
        <title>Intrasporangium oryzae NRRL B-24470.</title>
        <authorList>
            <person name="Liu H."/>
            <person name="Wang G."/>
        </authorList>
    </citation>
    <scope>NUCLEOTIDE SEQUENCE [LARGE SCALE GENOMIC DNA]</scope>
    <source>
        <strain evidence="4">Q5-1</strain>
    </source>
</reference>
<dbReference type="Pfam" id="PF05901">
    <property type="entry name" value="Excalibur"/>
    <property type="match status" value="1"/>
</dbReference>
<evidence type="ECO:0000313" key="4">
    <source>
        <dbReference type="Proteomes" id="UP000019494"/>
    </source>
</evidence>
<dbReference type="Pfam" id="PF07510">
    <property type="entry name" value="GmrSD_C"/>
    <property type="match status" value="1"/>
</dbReference>